<dbReference type="EMBL" id="JAUEPP010000005">
    <property type="protein sequence ID" value="KAK3342891.1"/>
    <property type="molecule type" value="Genomic_DNA"/>
</dbReference>
<keyword evidence="2" id="KW-1185">Reference proteome</keyword>
<evidence type="ECO:0000313" key="1">
    <source>
        <dbReference type="EMBL" id="KAK3342891.1"/>
    </source>
</evidence>
<protein>
    <submittedName>
        <fullName evidence="1">Uncharacterized protein</fullName>
    </submittedName>
</protein>
<name>A0AAE0JCX9_9PEZI</name>
<dbReference type="GeneID" id="87864176"/>
<dbReference type="Proteomes" id="UP001278500">
    <property type="component" value="Unassembled WGS sequence"/>
</dbReference>
<comment type="caution">
    <text evidence="1">The sequence shown here is derived from an EMBL/GenBank/DDBJ whole genome shotgun (WGS) entry which is preliminary data.</text>
</comment>
<reference evidence="1" key="1">
    <citation type="journal article" date="2023" name="Mol. Phylogenet. Evol.">
        <title>Genome-scale phylogeny and comparative genomics of the fungal order Sordariales.</title>
        <authorList>
            <person name="Hensen N."/>
            <person name="Bonometti L."/>
            <person name="Westerberg I."/>
            <person name="Brannstrom I.O."/>
            <person name="Guillou S."/>
            <person name="Cros-Aarteil S."/>
            <person name="Calhoun S."/>
            <person name="Haridas S."/>
            <person name="Kuo A."/>
            <person name="Mondo S."/>
            <person name="Pangilinan J."/>
            <person name="Riley R."/>
            <person name="LaButti K."/>
            <person name="Andreopoulos B."/>
            <person name="Lipzen A."/>
            <person name="Chen C."/>
            <person name="Yan M."/>
            <person name="Daum C."/>
            <person name="Ng V."/>
            <person name="Clum A."/>
            <person name="Steindorff A."/>
            <person name="Ohm R.A."/>
            <person name="Martin F."/>
            <person name="Silar P."/>
            <person name="Natvig D.O."/>
            <person name="Lalanne C."/>
            <person name="Gautier V."/>
            <person name="Ament-Velasquez S.L."/>
            <person name="Kruys A."/>
            <person name="Hutchinson M.I."/>
            <person name="Powell A.J."/>
            <person name="Barry K."/>
            <person name="Miller A.N."/>
            <person name="Grigoriev I.V."/>
            <person name="Debuchy R."/>
            <person name="Gladieux P."/>
            <person name="Hiltunen Thoren M."/>
            <person name="Johannesson H."/>
        </authorList>
    </citation>
    <scope>NUCLEOTIDE SEQUENCE</scope>
    <source>
        <strain evidence="1">CBS 560.94</strain>
    </source>
</reference>
<gene>
    <name evidence="1" type="ORF">B0H65DRAFT_469653</name>
</gene>
<proteinExistence type="predicted"/>
<accession>A0AAE0JCX9</accession>
<organism evidence="1 2">
    <name type="scientific">Neurospora tetraspora</name>
    <dbReference type="NCBI Taxonomy" id="94610"/>
    <lineage>
        <taxon>Eukaryota</taxon>
        <taxon>Fungi</taxon>
        <taxon>Dikarya</taxon>
        <taxon>Ascomycota</taxon>
        <taxon>Pezizomycotina</taxon>
        <taxon>Sordariomycetes</taxon>
        <taxon>Sordariomycetidae</taxon>
        <taxon>Sordariales</taxon>
        <taxon>Sordariaceae</taxon>
        <taxon>Neurospora</taxon>
    </lineage>
</organism>
<evidence type="ECO:0000313" key="2">
    <source>
        <dbReference type="Proteomes" id="UP001278500"/>
    </source>
</evidence>
<sequence length="80" mass="9314">MEKASGHCLQWLALRGGWTQPEPRAMDCREARCIIQNKRKSWGFWKPSRNLPQEDKFQSLANLRYHNSAPHCPCPEIHGL</sequence>
<dbReference type="AlphaFoldDB" id="A0AAE0JCX9"/>
<reference evidence="1" key="2">
    <citation type="submission" date="2023-06" db="EMBL/GenBank/DDBJ databases">
        <authorList>
            <consortium name="Lawrence Berkeley National Laboratory"/>
            <person name="Haridas S."/>
            <person name="Hensen N."/>
            <person name="Bonometti L."/>
            <person name="Westerberg I."/>
            <person name="Brannstrom I.O."/>
            <person name="Guillou S."/>
            <person name="Cros-Aarteil S."/>
            <person name="Calhoun S."/>
            <person name="Kuo A."/>
            <person name="Mondo S."/>
            <person name="Pangilinan J."/>
            <person name="Riley R."/>
            <person name="Labutti K."/>
            <person name="Andreopoulos B."/>
            <person name="Lipzen A."/>
            <person name="Chen C."/>
            <person name="Yanf M."/>
            <person name="Daum C."/>
            <person name="Ng V."/>
            <person name="Clum A."/>
            <person name="Steindorff A."/>
            <person name="Ohm R."/>
            <person name="Martin F."/>
            <person name="Silar P."/>
            <person name="Natvig D."/>
            <person name="Lalanne C."/>
            <person name="Gautier V."/>
            <person name="Ament-Velasquez S.L."/>
            <person name="Kruys A."/>
            <person name="Hutchinson M.I."/>
            <person name="Powell A.J."/>
            <person name="Barry K."/>
            <person name="Miller A.N."/>
            <person name="Grigoriev I.V."/>
            <person name="Debuchy R."/>
            <person name="Gladieux P."/>
            <person name="Thoren M.H."/>
            <person name="Johannesson H."/>
        </authorList>
    </citation>
    <scope>NUCLEOTIDE SEQUENCE</scope>
    <source>
        <strain evidence="1">CBS 560.94</strain>
    </source>
</reference>
<dbReference type="RefSeq" id="XP_062680684.1">
    <property type="nucleotide sequence ID" value="XM_062827022.1"/>
</dbReference>